<evidence type="ECO:0000256" key="3">
    <source>
        <dbReference type="ARBA" id="ARBA00023315"/>
    </source>
</evidence>
<dbReference type="CDD" id="cd04647">
    <property type="entry name" value="LbH_MAT_like"/>
    <property type="match status" value="1"/>
</dbReference>
<accession>A0A3E4SZH6</accession>
<protein>
    <submittedName>
        <fullName evidence="4">Acyltransferase</fullName>
    </submittedName>
</protein>
<keyword evidence="3 4" id="KW-0012">Acyltransferase</keyword>
<name>A0A3E4SZH6_PHOVU</name>
<dbReference type="AlphaFoldDB" id="A0A3E4SZH6"/>
<comment type="caution">
    <text evidence="4">The sequence shown here is derived from an EMBL/GenBank/DDBJ whole genome shotgun (WGS) entry which is preliminary data.</text>
</comment>
<evidence type="ECO:0000313" key="5">
    <source>
        <dbReference type="Proteomes" id="UP000261278"/>
    </source>
</evidence>
<dbReference type="Proteomes" id="UP000261278">
    <property type="component" value="Unassembled WGS sequence"/>
</dbReference>
<reference evidence="4 5" key="1">
    <citation type="submission" date="2018-08" db="EMBL/GenBank/DDBJ databases">
        <title>A genome reference for cultivated species of the human gut microbiota.</title>
        <authorList>
            <person name="Zou Y."/>
            <person name="Xue W."/>
            <person name="Luo G."/>
        </authorList>
    </citation>
    <scope>NUCLEOTIDE SEQUENCE [LARGE SCALE GENOMIC DNA]</scope>
    <source>
        <strain evidence="4 5">TF05-18</strain>
    </source>
</reference>
<dbReference type="SUPFAM" id="SSF51161">
    <property type="entry name" value="Trimeric LpxA-like enzymes"/>
    <property type="match status" value="1"/>
</dbReference>
<dbReference type="PANTHER" id="PTHR23416:SF78">
    <property type="entry name" value="LIPOPOLYSACCHARIDE BIOSYNTHESIS O-ACETYL TRANSFERASE WBBJ-RELATED"/>
    <property type="match status" value="1"/>
</dbReference>
<keyword evidence="1 4" id="KW-0808">Transferase</keyword>
<dbReference type="Pfam" id="PF00132">
    <property type="entry name" value="Hexapep"/>
    <property type="match status" value="1"/>
</dbReference>
<dbReference type="Gene3D" id="2.160.10.10">
    <property type="entry name" value="Hexapeptide repeat proteins"/>
    <property type="match status" value="1"/>
</dbReference>
<dbReference type="EMBL" id="QSSN01000019">
    <property type="protein sequence ID" value="RGL84259.1"/>
    <property type="molecule type" value="Genomic_DNA"/>
</dbReference>
<evidence type="ECO:0000256" key="1">
    <source>
        <dbReference type="ARBA" id="ARBA00022679"/>
    </source>
</evidence>
<dbReference type="InterPro" id="IPR051159">
    <property type="entry name" value="Hexapeptide_acetyltransf"/>
</dbReference>
<dbReference type="PROSITE" id="PS00101">
    <property type="entry name" value="HEXAPEP_TRANSFERASES"/>
    <property type="match status" value="1"/>
</dbReference>
<dbReference type="PANTHER" id="PTHR23416">
    <property type="entry name" value="SIALIC ACID SYNTHASE-RELATED"/>
    <property type="match status" value="1"/>
</dbReference>
<evidence type="ECO:0000313" key="4">
    <source>
        <dbReference type="EMBL" id="RGL84259.1"/>
    </source>
</evidence>
<dbReference type="GO" id="GO:0016746">
    <property type="term" value="F:acyltransferase activity"/>
    <property type="evidence" value="ECO:0007669"/>
    <property type="project" value="UniProtKB-KW"/>
</dbReference>
<proteinExistence type="predicted"/>
<dbReference type="InterPro" id="IPR001451">
    <property type="entry name" value="Hexapep"/>
</dbReference>
<gene>
    <name evidence="4" type="ORF">DXC44_15070</name>
</gene>
<dbReference type="InterPro" id="IPR018357">
    <property type="entry name" value="Hexapep_transf_CS"/>
</dbReference>
<evidence type="ECO:0000256" key="2">
    <source>
        <dbReference type="ARBA" id="ARBA00022737"/>
    </source>
</evidence>
<dbReference type="InterPro" id="IPR011004">
    <property type="entry name" value="Trimer_LpxA-like_sf"/>
</dbReference>
<sequence>MLHRYLYTYWVIQNFKRTGRNVIIGSFQYLREPDKIVLGDNVAIGQHCIFELYSSYGDQRFTPFLSLGNNSSIGDYSHITCINRICIGNNVLMGRKVFITDNAHGASDYKLMGIPPNLRPLYSKGPVIIEDNVWVGEMVCIMPGVTIGKCSIIGANAVVTKDIPPYSVVVGPNATIKKTIKK</sequence>
<keyword evidence="2" id="KW-0677">Repeat</keyword>
<organism evidence="4 5">
    <name type="scientific">Phocaeicola vulgatus</name>
    <name type="common">Bacteroides vulgatus</name>
    <dbReference type="NCBI Taxonomy" id="821"/>
    <lineage>
        <taxon>Bacteria</taxon>
        <taxon>Pseudomonadati</taxon>
        <taxon>Bacteroidota</taxon>
        <taxon>Bacteroidia</taxon>
        <taxon>Bacteroidales</taxon>
        <taxon>Bacteroidaceae</taxon>
        <taxon>Phocaeicola</taxon>
    </lineage>
</organism>